<dbReference type="RefSeq" id="WP_289599087.1">
    <property type="nucleotide sequence ID" value="NZ_JAUDCL010000003.1"/>
</dbReference>
<keyword evidence="2" id="KW-1185">Reference proteome</keyword>
<gene>
    <name evidence="1" type="ORF">QUW08_02710</name>
</gene>
<evidence type="ECO:0000313" key="1">
    <source>
        <dbReference type="EMBL" id="MDM8200211.1"/>
    </source>
</evidence>
<accession>A0ABT7UMT4</accession>
<dbReference type="EMBL" id="JAUDCL010000003">
    <property type="protein sequence ID" value="MDM8200211.1"/>
    <property type="molecule type" value="Genomic_DNA"/>
</dbReference>
<reference evidence="1 2" key="2">
    <citation type="submission" date="2023-06" db="EMBL/GenBank/DDBJ databases">
        <title>Identification and characterization of horizontal gene transfer across gut microbiota members of farm animals based on homology search.</title>
        <authorList>
            <person name="Schwarzerova J."/>
            <person name="Nykrynova M."/>
            <person name="Jureckova K."/>
            <person name="Cejkova D."/>
            <person name="Rychlik I."/>
        </authorList>
    </citation>
    <scope>NUCLEOTIDE SEQUENCE [LARGE SCALE GENOMIC DNA]</scope>
    <source>
        <strain evidence="1 2">ET340</strain>
    </source>
</reference>
<sequence length="209" mass="23739">MSELDFLRNVLGLQQEDLLAEALTVCKIKNVPKGYKLFDTGENPTQICLLVNGVFRGFFLDADGNEITDCLVITPGYPLMPDSNLNVSSSLTIEALTNSLVFTLPISDFLLLAQRHAAIQSLYQKMMLYSWGYHHQLKVMMYQYSAAERYRWFLRYYPNVLDQISHKYVASFLNMTPVTLSKLINATSASCSTSDLLDLFCFPDIKSDF</sequence>
<protein>
    <submittedName>
        <fullName evidence="1">Crp/Fnr family transcriptional regulator</fullName>
    </submittedName>
</protein>
<evidence type="ECO:0000313" key="2">
    <source>
        <dbReference type="Proteomes" id="UP001529380"/>
    </source>
</evidence>
<dbReference type="CDD" id="cd00038">
    <property type="entry name" value="CAP_ED"/>
    <property type="match status" value="1"/>
</dbReference>
<dbReference type="InterPro" id="IPR000595">
    <property type="entry name" value="cNMP-bd_dom"/>
</dbReference>
<dbReference type="Proteomes" id="UP001529380">
    <property type="component" value="Unassembled WGS sequence"/>
</dbReference>
<name>A0ABT7UMT4_9FIRM</name>
<reference evidence="2" key="1">
    <citation type="submission" date="2023-06" db="EMBL/GenBank/DDBJ databases">
        <title>Identification and characterization of horizontal gene transfer across gut microbiota members of farm animals based on homology search.</title>
        <authorList>
            <person name="Zeman M."/>
            <person name="Kubasova T."/>
            <person name="Jahodarova E."/>
            <person name="Nykrynova M."/>
            <person name="Rychlik I."/>
        </authorList>
    </citation>
    <scope>NUCLEOTIDE SEQUENCE [LARGE SCALE GENOMIC DNA]</scope>
    <source>
        <strain evidence="2">ET340</strain>
    </source>
</reference>
<comment type="caution">
    <text evidence="1">The sequence shown here is derived from an EMBL/GenBank/DDBJ whole genome shotgun (WGS) entry which is preliminary data.</text>
</comment>
<proteinExistence type="predicted"/>
<dbReference type="Gene3D" id="2.60.120.10">
    <property type="entry name" value="Jelly Rolls"/>
    <property type="match status" value="1"/>
</dbReference>
<reference evidence="1 2" key="3">
    <citation type="submission" date="2023-06" db="EMBL/GenBank/DDBJ databases">
        <authorList>
            <person name="Zeman M."/>
            <person name="Kubasova T."/>
            <person name="Jahodarova E."/>
            <person name="Nykrynova M."/>
            <person name="Rychlik I."/>
        </authorList>
    </citation>
    <scope>NUCLEOTIDE SEQUENCE [LARGE SCALE GENOMIC DNA]</scope>
    <source>
        <strain evidence="1 2">ET340</strain>
    </source>
</reference>
<dbReference type="SUPFAM" id="SSF51206">
    <property type="entry name" value="cAMP-binding domain-like"/>
    <property type="match status" value="1"/>
</dbReference>
<dbReference type="InterPro" id="IPR014710">
    <property type="entry name" value="RmlC-like_jellyroll"/>
</dbReference>
<dbReference type="InterPro" id="IPR018490">
    <property type="entry name" value="cNMP-bd_dom_sf"/>
</dbReference>
<organism evidence="1 2">
    <name type="scientific">Allofournierella massiliensis</name>
    <dbReference type="NCBI Taxonomy" id="1650663"/>
    <lineage>
        <taxon>Bacteria</taxon>
        <taxon>Bacillati</taxon>
        <taxon>Bacillota</taxon>
        <taxon>Clostridia</taxon>
        <taxon>Eubacteriales</taxon>
        <taxon>Oscillospiraceae</taxon>
        <taxon>Allofournierella</taxon>
    </lineage>
</organism>